<dbReference type="PANTHER" id="PTHR19957">
    <property type="entry name" value="SYNTAXIN"/>
    <property type="match status" value="1"/>
</dbReference>
<dbReference type="InterPro" id="IPR010989">
    <property type="entry name" value="SNARE"/>
</dbReference>
<keyword evidence="5" id="KW-0653">Protein transport</keyword>
<evidence type="ECO:0000256" key="1">
    <source>
        <dbReference type="ARBA" id="ARBA00004409"/>
    </source>
</evidence>
<dbReference type="InterPro" id="IPR045242">
    <property type="entry name" value="Syntaxin"/>
</dbReference>
<dbReference type="SMART" id="SM00397">
    <property type="entry name" value="t_SNARE"/>
    <property type="match status" value="1"/>
</dbReference>
<dbReference type="PROSITE" id="PS50192">
    <property type="entry name" value="T_SNARE"/>
    <property type="match status" value="1"/>
</dbReference>
<dbReference type="Proteomes" id="UP000009168">
    <property type="component" value="Unassembled WGS sequence"/>
</dbReference>
<evidence type="ECO:0000256" key="2">
    <source>
        <dbReference type="ARBA" id="ARBA00009063"/>
    </source>
</evidence>
<dbReference type="HOGENOM" id="CLU_038177_1_1_1"/>
<dbReference type="Gene3D" id="1.20.58.70">
    <property type="match status" value="1"/>
</dbReference>
<feature type="transmembrane region" description="Helical" evidence="10">
    <location>
        <begin position="312"/>
        <end position="329"/>
    </location>
</feature>
<dbReference type="InterPro" id="IPR000727">
    <property type="entry name" value="T_SNARE_dom"/>
</dbReference>
<keyword evidence="9 10" id="KW-0472">Membrane</keyword>
<evidence type="ECO:0000256" key="6">
    <source>
        <dbReference type="ARBA" id="ARBA00022989"/>
    </source>
</evidence>
<dbReference type="AlphaFoldDB" id="Q245J8"/>
<dbReference type="CDD" id="cd15845">
    <property type="entry name" value="SNARE_syntaxin16"/>
    <property type="match status" value="1"/>
</dbReference>
<gene>
    <name evidence="12" type="ORF">TTHERM_00248500</name>
</gene>
<name>Q245J8_TETTS</name>
<keyword evidence="13" id="KW-1185">Reference proteome</keyword>
<dbReference type="Gene3D" id="1.20.5.110">
    <property type="match status" value="1"/>
</dbReference>
<feature type="domain" description="T-SNARE coiled-coil homology" evidence="11">
    <location>
        <begin position="238"/>
        <end position="300"/>
    </location>
</feature>
<keyword evidence="3" id="KW-0813">Transport</keyword>
<evidence type="ECO:0000313" key="12">
    <source>
        <dbReference type="EMBL" id="EAS03634.3"/>
    </source>
</evidence>
<evidence type="ECO:0000256" key="8">
    <source>
        <dbReference type="ARBA" id="ARBA00023054"/>
    </source>
</evidence>
<proteinExistence type="inferred from homology"/>
<dbReference type="EMBL" id="GG662474">
    <property type="protein sequence ID" value="EAS03634.3"/>
    <property type="molecule type" value="Genomic_DNA"/>
</dbReference>
<dbReference type="RefSeq" id="XP_001023880.3">
    <property type="nucleotide sequence ID" value="XM_001023880.3"/>
</dbReference>
<dbReference type="GO" id="GO:0048278">
    <property type="term" value="P:vesicle docking"/>
    <property type="evidence" value="ECO:0007669"/>
    <property type="project" value="TreeGrafter"/>
</dbReference>
<evidence type="ECO:0000256" key="5">
    <source>
        <dbReference type="ARBA" id="ARBA00022927"/>
    </source>
</evidence>
<evidence type="ECO:0000256" key="9">
    <source>
        <dbReference type="ARBA" id="ARBA00023136"/>
    </source>
</evidence>
<evidence type="ECO:0000256" key="4">
    <source>
        <dbReference type="ARBA" id="ARBA00022692"/>
    </source>
</evidence>
<dbReference type="PANTHER" id="PTHR19957:SF83">
    <property type="entry name" value="SYNTAXIN-16"/>
    <property type="match status" value="1"/>
</dbReference>
<evidence type="ECO:0000256" key="10">
    <source>
        <dbReference type="SAM" id="Phobius"/>
    </source>
</evidence>
<comment type="subcellular location">
    <subcellularLocation>
        <location evidence="1">Golgi apparatus membrane</location>
        <topology evidence="1">Single-pass type IV membrane protein</topology>
    </subcellularLocation>
</comment>
<evidence type="ECO:0000259" key="11">
    <source>
        <dbReference type="PROSITE" id="PS50192"/>
    </source>
</evidence>
<keyword evidence="8" id="KW-0175">Coiled coil</keyword>
<comment type="similarity">
    <text evidence="2">Belongs to the syntaxin family.</text>
</comment>
<dbReference type="FunCoup" id="Q245J8">
    <property type="interactions" value="310"/>
</dbReference>
<dbReference type="GO" id="GO:0000149">
    <property type="term" value="F:SNARE binding"/>
    <property type="evidence" value="ECO:0007669"/>
    <property type="project" value="TreeGrafter"/>
</dbReference>
<dbReference type="GO" id="GO:0006886">
    <property type="term" value="P:intracellular protein transport"/>
    <property type="evidence" value="ECO:0007669"/>
    <property type="project" value="TreeGrafter"/>
</dbReference>
<dbReference type="GO" id="GO:0005484">
    <property type="term" value="F:SNAP receptor activity"/>
    <property type="evidence" value="ECO:0007669"/>
    <property type="project" value="TreeGrafter"/>
</dbReference>
<keyword evidence="7" id="KW-0333">Golgi apparatus</keyword>
<organism evidence="12 13">
    <name type="scientific">Tetrahymena thermophila (strain SB210)</name>
    <dbReference type="NCBI Taxonomy" id="312017"/>
    <lineage>
        <taxon>Eukaryota</taxon>
        <taxon>Sar</taxon>
        <taxon>Alveolata</taxon>
        <taxon>Ciliophora</taxon>
        <taxon>Intramacronucleata</taxon>
        <taxon>Oligohymenophorea</taxon>
        <taxon>Hymenostomatida</taxon>
        <taxon>Tetrahymenina</taxon>
        <taxon>Tetrahymenidae</taxon>
        <taxon>Tetrahymena</taxon>
    </lineage>
</organism>
<dbReference type="GO" id="GO:0000139">
    <property type="term" value="C:Golgi membrane"/>
    <property type="evidence" value="ECO:0007669"/>
    <property type="project" value="UniProtKB-SubCell"/>
</dbReference>
<keyword evidence="6 10" id="KW-1133">Transmembrane helix</keyword>
<dbReference type="Pfam" id="PF05739">
    <property type="entry name" value="SNARE"/>
    <property type="match status" value="1"/>
</dbReference>
<dbReference type="GO" id="GO:0031201">
    <property type="term" value="C:SNARE complex"/>
    <property type="evidence" value="ECO:0007669"/>
    <property type="project" value="TreeGrafter"/>
</dbReference>
<protein>
    <submittedName>
        <fullName evidence="12">Syntaxin 43</fullName>
    </submittedName>
</protein>
<evidence type="ECO:0000256" key="3">
    <source>
        <dbReference type="ARBA" id="ARBA00022448"/>
    </source>
</evidence>
<sequence>MQVGGKPLGYWKNKTDILLQYKENTRQIQRKNRYQKEKFQKQSATQNNLFGSNSNISDLNSNGNKESLLIKDKFIEDKNAITIELKSNNLPPEWVDYYEICIQKLRQIESIQQQIAQKGRERLKRGFGDNSALDNQIYDLTREANQMIKECERKIQQIDEVAALKRESASEQQIRKNVKSSLAQQISDITIRLRKQQKAIYDTLKKNGNSTDDFGNTFMPFNDIESQKQSQVQDDIYEEIAKGREKDINQLVDQINELSDIYKTLHVLVIDQGTLLDRIDFNISETKNNVVKTNQQLKKALKHQESPFAQRVIHALIGFIVFFSLVLILKYTS</sequence>
<reference evidence="13" key="1">
    <citation type="journal article" date="2006" name="PLoS Biol.">
        <title>Macronuclear genome sequence of the ciliate Tetrahymena thermophila, a model eukaryote.</title>
        <authorList>
            <person name="Eisen J.A."/>
            <person name="Coyne R.S."/>
            <person name="Wu M."/>
            <person name="Wu D."/>
            <person name="Thiagarajan M."/>
            <person name="Wortman J.R."/>
            <person name="Badger J.H."/>
            <person name="Ren Q."/>
            <person name="Amedeo P."/>
            <person name="Jones K.M."/>
            <person name="Tallon L.J."/>
            <person name="Delcher A.L."/>
            <person name="Salzberg S.L."/>
            <person name="Silva J.C."/>
            <person name="Haas B.J."/>
            <person name="Majoros W.H."/>
            <person name="Farzad M."/>
            <person name="Carlton J.M."/>
            <person name="Smith R.K. Jr."/>
            <person name="Garg J."/>
            <person name="Pearlman R.E."/>
            <person name="Karrer K.M."/>
            <person name="Sun L."/>
            <person name="Manning G."/>
            <person name="Elde N.C."/>
            <person name="Turkewitz A.P."/>
            <person name="Asai D.J."/>
            <person name="Wilkes D.E."/>
            <person name="Wang Y."/>
            <person name="Cai H."/>
            <person name="Collins K."/>
            <person name="Stewart B.A."/>
            <person name="Lee S.R."/>
            <person name="Wilamowska K."/>
            <person name="Weinberg Z."/>
            <person name="Ruzzo W.L."/>
            <person name="Wloga D."/>
            <person name="Gaertig J."/>
            <person name="Frankel J."/>
            <person name="Tsao C.-C."/>
            <person name="Gorovsky M.A."/>
            <person name="Keeling P.J."/>
            <person name="Waller R.F."/>
            <person name="Patron N.J."/>
            <person name="Cherry J.M."/>
            <person name="Stover N.A."/>
            <person name="Krieger C.J."/>
            <person name="del Toro C."/>
            <person name="Ryder H.F."/>
            <person name="Williamson S.C."/>
            <person name="Barbeau R.A."/>
            <person name="Hamilton E.P."/>
            <person name="Orias E."/>
        </authorList>
    </citation>
    <scope>NUCLEOTIDE SEQUENCE [LARGE SCALE GENOMIC DNA]</scope>
    <source>
        <strain evidence="13">SB210</strain>
    </source>
</reference>
<keyword evidence="4 10" id="KW-0812">Transmembrane</keyword>
<dbReference type="SUPFAM" id="SSF47661">
    <property type="entry name" value="t-snare proteins"/>
    <property type="match status" value="1"/>
</dbReference>
<dbReference type="GeneID" id="7824066"/>
<dbReference type="STRING" id="312017.Q245J8"/>
<dbReference type="OrthoDB" id="10251371at2759"/>
<accession>Q245J8</accession>
<evidence type="ECO:0000313" key="13">
    <source>
        <dbReference type="Proteomes" id="UP000009168"/>
    </source>
</evidence>
<dbReference type="KEGG" id="tet:TTHERM_00248500"/>
<dbReference type="InParanoid" id="Q245J8"/>
<dbReference type="GO" id="GO:0006906">
    <property type="term" value="P:vesicle fusion"/>
    <property type="evidence" value="ECO:0007669"/>
    <property type="project" value="TreeGrafter"/>
</dbReference>
<evidence type="ECO:0000256" key="7">
    <source>
        <dbReference type="ARBA" id="ARBA00023034"/>
    </source>
</evidence>